<keyword evidence="4" id="KW-0812">Transmembrane</keyword>
<feature type="region of interest" description="Disordered" evidence="3">
    <location>
        <begin position="976"/>
        <end position="995"/>
    </location>
</feature>
<dbReference type="InterPro" id="IPR041495">
    <property type="entry name" value="Mub_B2"/>
</dbReference>
<gene>
    <name evidence="8" type="ORF">RA086_11535</name>
</gene>
<feature type="compositionally biased region" description="Polar residues" evidence="3">
    <location>
        <begin position="950"/>
        <end position="969"/>
    </location>
</feature>
<feature type="region of interest" description="Disordered" evidence="3">
    <location>
        <begin position="915"/>
        <end position="969"/>
    </location>
</feature>
<evidence type="ECO:0000313" key="8">
    <source>
        <dbReference type="EMBL" id="MDQ7938241.1"/>
    </source>
</evidence>
<comment type="caution">
    <text evidence="8">The sequence shown here is derived from an EMBL/GenBank/DDBJ whole genome shotgun (WGS) entry which is preliminary data.</text>
</comment>
<accession>A0ABU1ABB2</accession>
<feature type="transmembrane region" description="Helical" evidence="4">
    <location>
        <begin position="1050"/>
        <end position="1067"/>
    </location>
</feature>
<keyword evidence="4" id="KW-0472">Membrane</keyword>
<dbReference type="Gene3D" id="3.10.20.470">
    <property type="match status" value="1"/>
</dbReference>
<dbReference type="Pfam" id="PF17965">
    <property type="entry name" value="MucBP_2"/>
    <property type="match status" value="1"/>
</dbReference>
<dbReference type="InterPro" id="IPR009459">
    <property type="entry name" value="MucBP_dom"/>
</dbReference>
<evidence type="ECO:0000256" key="3">
    <source>
        <dbReference type="SAM" id="MobiDB-lite"/>
    </source>
</evidence>
<keyword evidence="4" id="KW-1133">Transmembrane helix</keyword>
<feature type="region of interest" description="Disordered" evidence="3">
    <location>
        <begin position="1023"/>
        <end position="1044"/>
    </location>
</feature>
<sequence>MRFKQLQRTRMVRNHYRLYKSGKKWCTALIAVIGTSALGAALMVKPVTAKAAETTPTTTVVTSTTTATTAKTPTSAGSTAATSAPVSTTASAATSTTASVGSTAMSSAPASKTTSASSTTSAATSSVTAASTASTATTTSAASTATSTTSAATSTMVTTATTGSAATSVGSTATSASSITSGTTSTATSAATSTTSTASSQATTVPDATVVTFGDANMETAVQQALGVTGPITVGEIRNFNGTSLGLGTDGYVNVTDSFAGMQYLQYLPKTTLINMNVNIQDPTIDFTPLIPLRFSNITIGLVDMSAANLKPLTEIDPSQINEVQLDGQTTTYVYQQNSKGMTNAQLAMLGPWLTSIDNNDVTRNGFPKIFNFSDDSLTDFSPLKGFTKAAQVSAVGENQTLSQAVNIVIGQPAVFTPTPIIGLEGEDLSSHYEETWNGTDTTKYAATETPLTYLGHDEFEIPTPYQAVANANWFTYGFVGTANSTGNVKDDINLYYPGSVQFTYDSMIYQAANWQTAPTVDVGLIDHDTGKLIKPLISTTSPKIGDKYNFESYTTLPGYQFLPNESSASTGTYLQNPQEVDLQFVKNPVVAGGMTVEYLDPDNEPIVAPEQIHGNVGDPYTTTPATIGNYVFKQMGSNSAAMSGTLPLLKGTIVYDYAPVTVTRVINYVDAVTNKSIGQTTITVPYQGTLPDPTKSAIAGYEAKGYQLAHNGYPENNAAFTSAAPILAYRVMFSHTLVTLKPGETLPAGVDLTHAVKQTVQFKYADGKMAAPTVTRTIEFTREAVRDAVTGTVQYTTWKPVGTTTFEALTAPVIADYRADMTQVPATTVTETSPDLMQTITYQQTSGRVNVKYYLAKTDQTVKPGTEMTGKFAAPYDVAAPKIAGYRLVANEPETIRGHYTDSATTVAFYYEPEQRQSTTTGSTTKPTQSSPMTTKTTKRPAAKMTHVTAKTNRPTAKLSHLTTKTSRPTAKLTPVSVKSAAMPAQRLTSQSTAMTKPVAMAARIQPSRTTIRLTAPVAKQHVSSRQSLQPLTTARTLPQTSEQRPTDIWGLLALTMVGLFGGMRLRRRREQR</sequence>
<evidence type="ECO:0000259" key="6">
    <source>
        <dbReference type="Pfam" id="PF17965"/>
    </source>
</evidence>
<dbReference type="Proteomes" id="UP001227831">
    <property type="component" value="Unassembled WGS sequence"/>
</dbReference>
<keyword evidence="1" id="KW-0732">Signal</keyword>
<feature type="domain" description="Mub B2-like" evidence="7">
    <location>
        <begin position="752"/>
        <end position="846"/>
    </location>
</feature>
<evidence type="ECO:0000256" key="1">
    <source>
        <dbReference type="ARBA" id="ARBA00022729"/>
    </source>
</evidence>
<protein>
    <submittedName>
        <fullName evidence="8">MucBP domain-containing protein</fullName>
    </submittedName>
</protein>
<evidence type="ECO:0000256" key="2">
    <source>
        <dbReference type="ARBA" id="ARBA00022737"/>
    </source>
</evidence>
<feature type="domain" description="Mucin binding" evidence="6">
    <location>
        <begin position="666"/>
        <end position="725"/>
    </location>
</feature>
<feature type="domain" description="MucBP" evidence="5">
    <location>
        <begin position="528"/>
        <end position="583"/>
    </location>
</feature>
<dbReference type="NCBIfam" id="TIGR03715">
    <property type="entry name" value="KxYKxGKxW"/>
    <property type="match status" value="1"/>
</dbReference>
<proteinExistence type="predicted"/>
<feature type="domain" description="MucBP" evidence="5">
    <location>
        <begin position="850"/>
        <end position="913"/>
    </location>
</feature>
<dbReference type="Pfam" id="PF06458">
    <property type="entry name" value="MucBP"/>
    <property type="match status" value="3"/>
</dbReference>
<dbReference type="RefSeq" id="WP_308703932.1">
    <property type="nucleotide sequence ID" value="NZ_AP027463.1"/>
</dbReference>
<evidence type="ECO:0000259" key="7">
    <source>
        <dbReference type="Pfam" id="PF17966"/>
    </source>
</evidence>
<dbReference type="Gene3D" id="3.10.20.320">
    <property type="entry name" value="Putative peptidoglycan bound protein (lpxtg motif)"/>
    <property type="match status" value="2"/>
</dbReference>
<dbReference type="Gene3D" id="2.60.40.4300">
    <property type="match status" value="1"/>
</dbReference>
<dbReference type="EMBL" id="JAVCWF010000001">
    <property type="protein sequence ID" value="MDQ7938241.1"/>
    <property type="molecule type" value="Genomic_DNA"/>
</dbReference>
<keyword evidence="9" id="KW-1185">Reference proteome</keyword>
<feature type="region of interest" description="Disordered" evidence="3">
    <location>
        <begin position="62"/>
        <end position="201"/>
    </location>
</feature>
<evidence type="ECO:0000313" key="9">
    <source>
        <dbReference type="Proteomes" id="UP001227831"/>
    </source>
</evidence>
<evidence type="ECO:0000259" key="5">
    <source>
        <dbReference type="Pfam" id="PF06458"/>
    </source>
</evidence>
<keyword evidence="2" id="KW-0677">Repeat</keyword>
<organism evidence="8 9">
    <name type="scientific">Lactiplantibacillus brownii</name>
    <dbReference type="NCBI Taxonomy" id="3069269"/>
    <lineage>
        <taxon>Bacteria</taxon>
        <taxon>Bacillati</taxon>
        <taxon>Bacillota</taxon>
        <taxon>Bacilli</taxon>
        <taxon>Lactobacillales</taxon>
        <taxon>Lactobacillaceae</taxon>
        <taxon>Lactiplantibacillus</taxon>
    </lineage>
</organism>
<feature type="domain" description="MucBP" evidence="5">
    <location>
        <begin position="596"/>
        <end position="658"/>
    </location>
</feature>
<reference evidence="8 9" key="1">
    <citation type="journal article" date="2023" name="Int. J. Syst. Evol. Microbiol.">
        <title>Lactiplantibacillus brownii sp. nov., a novel psychrotolerant species isolated from sauerkraut.</title>
        <authorList>
            <person name="Heng Y.C."/>
            <person name="Silvaraju S."/>
            <person name="Lee J.K.Y."/>
            <person name="Kittelmann S."/>
        </authorList>
    </citation>
    <scope>NUCLEOTIDE SEQUENCE [LARGE SCALE GENOMIC DNA]</scope>
    <source>
        <strain evidence="8 9">WILCCON 0030</strain>
    </source>
</reference>
<evidence type="ECO:0000256" key="4">
    <source>
        <dbReference type="SAM" id="Phobius"/>
    </source>
</evidence>
<name>A0ABU1ABB2_9LACO</name>
<feature type="compositionally biased region" description="Low complexity" evidence="3">
    <location>
        <begin position="918"/>
        <end position="933"/>
    </location>
</feature>
<dbReference type="Pfam" id="PF17966">
    <property type="entry name" value="Muc_B2"/>
    <property type="match status" value="1"/>
</dbReference>
<dbReference type="InterPro" id="IPR041558">
    <property type="entry name" value="MucBP_2"/>
</dbReference>
<dbReference type="Pfam" id="PF19258">
    <property type="entry name" value="KxYKxGKxW_sig"/>
    <property type="match status" value="1"/>
</dbReference>
<dbReference type="InterPro" id="IPR022263">
    <property type="entry name" value="KxYKxGKxW"/>
</dbReference>